<keyword evidence="1" id="KW-0663">Pyridoxal phosphate</keyword>
<reference evidence="3" key="1">
    <citation type="submission" date="2018-05" db="EMBL/GenBank/DDBJ databases">
        <authorList>
            <person name="Lanie J.A."/>
            <person name="Ng W.-L."/>
            <person name="Kazmierczak K.M."/>
            <person name="Andrzejewski T.M."/>
            <person name="Davidsen T.M."/>
            <person name="Wayne K.J."/>
            <person name="Tettelin H."/>
            <person name="Glass J.I."/>
            <person name="Rusch D."/>
            <person name="Podicherti R."/>
            <person name="Tsui H.-C.T."/>
            <person name="Winkler M.E."/>
        </authorList>
    </citation>
    <scope>NUCLEOTIDE SEQUENCE</scope>
</reference>
<gene>
    <name evidence="3" type="ORF">METZ01_LOCUS9386</name>
</gene>
<sequence>MGEPVKVPLVGINEQNQPLAAELKDAFERVLDSSQFILGPEVTEFESLAAESIGARHAIGTSSGTDALLLSLMTLGIGPGDEVLCPSFTFFATAGAIARIGATPVFVDSIDTDFNIDLGDAGRRVTSKTKAIIPVHLFGQAADMDGAQRLAKAHGLAVLEDAAQSMGATFDGQQVGTMGDLSAFSFFPSKNLGGFGDGGMITTDHDDLAKRARILRVHGGAPKYYHKAIGGNFRMDPLHAALLGVKLGHLPGYLARRRANAEQYLERLAKFDHVAEGRLVLPTEIESRGHTWNQFTLRVANGKRDALQEHLATNNIGSAIYYPVPMHQQECFAHLPNFGESLPVCEKMAGEVLSIPVYPELTEEQFCHVVDTLANAPL</sequence>
<dbReference type="GO" id="GO:0000271">
    <property type="term" value="P:polysaccharide biosynthetic process"/>
    <property type="evidence" value="ECO:0007669"/>
    <property type="project" value="TreeGrafter"/>
</dbReference>
<proteinExistence type="inferred from homology"/>
<dbReference type="SUPFAM" id="SSF53383">
    <property type="entry name" value="PLP-dependent transferases"/>
    <property type="match status" value="1"/>
</dbReference>
<evidence type="ECO:0000256" key="1">
    <source>
        <dbReference type="ARBA" id="ARBA00022898"/>
    </source>
</evidence>
<protein>
    <submittedName>
        <fullName evidence="3">Uncharacterized protein</fullName>
    </submittedName>
</protein>
<dbReference type="CDD" id="cd00616">
    <property type="entry name" value="AHBA_syn"/>
    <property type="match status" value="1"/>
</dbReference>
<dbReference type="PIRSF" id="PIRSF000390">
    <property type="entry name" value="PLP_StrS"/>
    <property type="match status" value="1"/>
</dbReference>
<organism evidence="3">
    <name type="scientific">marine metagenome</name>
    <dbReference type="NCBI Taxonomy" id="408172"/>
    <lineage>
        <taxon>unclassified sequences</taxon>
        <taxon>metagenomes</taxon>
        <taxon>ecological metagenomes</taxon>
    </lineage>
</organism>
<dbReference type="AlphaFoldDB" id="A0A381NPI2"/>
<dbReference type="InterPro" id="IPR015421">
    <property type="entry name" value="PyrdxlP-dep_Trfase_major"/>
</dbReference>
<dbReference type="InterPro" id="IPR000653">
    <property type="entry name" value="DegT/StrS_aminotransferase"/>
</dbReference>
<accession>A0A381NPI2</accession>
<dbReference type="EMBL" id="UINC01000508">
    <property type="protein sequence ID" value="SUZ56532.1"/>
    <property type="molecule type" value="Genomic_DNA"/>
</dbReference>
<dbReference type="Pfam" id="PF01041">
    <property type="entry name" value="DegT_DnrJ_EryC1"/>
    <property type="match status" value="1"/>
</dbReference>
<dbReference type="GO" id="GO:0030170">
    <property type="term" value="F:pyridoxal phosphate binding"/>
    <property type="evidence" value="ECO:0007669"/>
    <property type="project" value="TreeGrafter"/>
</dbReference>
<dbReference type="PANTHER" id="PTHR30244:SF36">
    <property type="entry name" value="3-OXO-GLUCOSE-6-PHOSPHATE:GLUTAMATE AMINOTRANSFERASE"/>
    <property type="match status" value="1"/>
</dbReference>
<dbReference type="PANTHER" id="PTHR30244">
    <property type="entry name" value="TRANSAMINASE"/>
    <property type="match status" value="1"/>
</dbReference>
<dbReference type="GO" id="GO:0008483">
    <property type="term" value="F:transaminase activity"/>
    <property type="evidence" value="ECO:0007669"/>
    <property type="project" value="TreeGrafter"/>
</dbReference>
<dbReference type="InterPro" id="IPR015422">
    <property type="entry name" value="PyrdxlP-dep_Trfase_small"/>
</dbReference>
<evidence type="ECO:0000256" key="2">
    <source>
        <dbReference type="ARBA" id="ARBA00037999"/>
    </source>
</evidence>
<dbReference type="Gene3D" id="3.90.1150.10">
    <property type="entry name" value="Aspartate Aminotransferase, domain 1"/>
    <property type="match status" value="1"/>
</dbReference>
<name>A0A381NPI2_9ZZZZ</name>
<comment type="similarity">
    <text evidence="2">Belongs to the DegT/DnrJ/EryC1 family.</text>
</comment>
<dbReference type="Gene3D" id="3.40.640.10">
    <property type="entry name" value="Type I PLP-dependent aspartate aminotransferase-like (Major domain)"/>
    <property type="match status" value="1"/>
</dbReference>
<dbReference type="InterPro" id="IPR015424">
    <property type="entry name" value="PyrdxlP-dep_Trfase"/>
</dbReference>
<evidence type="ECO:0000313" key="3">
    <source>
        <dbReference type="EMBL" id="SUZ56532.1"/>
    </source>
</evidence>